<dbReference type="STRING" id="13690.AX777_14210"/>
<dbReference type="PROSITE" id="PS00430">
    <property type="entry name" value="TONB_DEPENDENT_REC_1"/>
    <property type="match status" value="1"/>
</dbReference>
<dbReference type="Proteomes" id="UP000028534">
    <property type="component" value="Unassembled WGS sequence"/>
</dbReference>
<evidence type="ECO:0000313" key="18">
    <source>
        <dbReference type="Proteomes" id="UP000037029"/>
    </source>
</evidence>
<evidence type="ECO:0000256" key="3">
    <source>
        <dbReference type="ARBA" id="ARBA00022452"/>
    </source>
</evidence>
<accession>A0A084EMW0</accession>
<evidence type="ECO:0000256" key="1">
    <source>
        <dbReference type="ARBA" id="ARBA00004571"/>
    </source>
</evidence>
<keyword evidence="6 10" id="KW-0798">TonB box</keyword>
<comment type="similarity">
    <text evidence="9 11">Belongs to the TonB-dependent receptor family.</text>
</comment>
<dbReference type="Proteomes" id="UP000037029">
    <property type="component" value="Chromosome"/>
</dbReference>
<dbReference type="EMBL" id="CP020925">
    <property type="protein sequence ID" value="ATP17504.1"/>
    <property type="molecule type" value="Genomic_DNA"/>
</dbReference>
<dbReference type="SUPFAM" id="SSF56935">
    <property type="entry name" value="Porins"/>
    <property type="match status" value="1"/>
</dbReference>
<comment type="subcellular location">
    <subcellularLocation>
        <location evidence="1 9">Cell outer membrane</location>
        <topology evidence="1 9">Multi-pass membrane protein</topology>
    </subcellularLocation>
</comment>
<dbReference type="Pfam" id="PF00593">
    <property type="entry name" value="TonB_dep_Rec_b-barrel"/>
    <property type="match status" value="1"/>
</dbReference>
<keyword evidence="16" id="KW-0675">Receptor</keyword>
<evidence type="ECO:0000313" key="17">
    <source>
        <dbReference type="Proteomes" id="UP000028534"/>
    </source>
</evidence>
<evidence type="ECO:0000259" key="14">
    <source>
        <dbReference type="Pfam" id="PF07715"/>
    </source>
</evidence>
<feature type="chain" id="PRO_5015029000" evidence="12">
    <location>
        <begin position="31"/>
        <end position="991"/>
    </location>
</feature>
<keyword evidence="7 9" id="KW-0472">Membrane</keyword>
<organism evidence="16 17">
    <name type="scientific">Sphingobium yanoikuyae</name>
    <name type="common">Sphingomonas yanoikuyae</name>
    <dbReference type="NCBI Taxonomy" id="13690"/>
    <lineage>
        <taxon>Bacteria</taxon>
        <taxon>Pseudomonadati</taxon>
        <taxon>Pseudomonadota</taxon>
        <taxon>Alphaproteobacteria</taxon>
        <taxon>Sphingomonadales</taxon>
        <taxon>Sphingomonadaceae</taxon>
        <taxon>Sphingobium</taxon>
    </lineage>
</organism>
<dbReference type="GO" id="GO:0009279">
    <property type="term" value="C:cell outer membrane"/>
    <property type="evidence" value="ECO:0007669"/>
    <property type="project" value="UniProtKB-SubCell"/>
</dbReference>
<evidence type="ECO:0000256" key="5">
    <source>
        <dbReference type="ARBA" id="ARBA00022729"/>
    </source>
</evidence>
<keyword evidence="4 9" id="KW-0812">Transmembrane</keyword>
<dbReference type="PANTHER" id="PTHR47234">
    <property type="match status" value="1"/>
</dbReference>
<sequence length="991" mass="105821">MKNASIAAFLRAGVAPVILATALFQAPLHAQDAAPQADDGANDTIVVTGSLLRRIDKETISPITTVSSEDLAIRGITTVQQGIQNLSANNGPALTNGFSANGAFAGGASAVSLRGLSTSSTLVLFDGLRAAYYPLADDGTRNFVDLNTIPDAIVDRVEVVKDGASATYGADAVAGVVNIITKREVKGLHLQAEAGVAEKGYGANQRLSATYGYGDLAEQGFNAYVSAHYLKSAAVYNKDLGYPYNSDDLSGICHDGVCGPNNMANGVDPSIGFTGLSTATNVFMARPYDAATGAGTGRYALLNAAAGCGSLNPYTLTDDEYAANATAPRTVCQQDITHDYSQVLPEQQRWGISGRFTKIVGDSGEAYLELNYENSKSSYTGLASIIRANAPAGIDYSAYSTSTGAGLLRLPVYVCARGTATCDASNGTLNPNNPYAAQGQEAAIIGRLPTSTEYNESVSQVFRAAAGIKGDFGNDWHYQVDGTAMVSKLKTTAKGYVYIQHLLDVIADGSYNFMNPSATSQETLDYLTPTQINHSKTQLYQGQASISKEVFDLPGGPLQVAVGVAARYESLNNPSGNPDYDGQTERYFRLNAFGAKGHRDVESAYFELSAPIVEQLELTAAGRYDHYSTGQDNFSPKFGAKFKPIRELMFRGTFSKGFRIPSFAEMGALPTTGYVTQSIGSMPQEFIDQHLNSAGTGPNTYLTNYSIGQTTVGNPNLKAEKSRNITLGATFQPLNNVSFSVDYYNIKKTGAITSVNFSNAIANYYATGETSYDGVTVIPDEVDQEHTGSQRRIAFVQGSFINANTIKTSGIDFNAMGKFRLSDNITFSTSIDATYVIKLNTEYPDGTVEHYVDTLGNFNLTAGSGTQQWRGSWQNTLDFGKASLSATAYYTDGYNYSAEDQGGVAGDCSLVPTNYDGEAYQGCRVKSFISVDMTGTIKVNDQFELYANVMNVFNNKPPIDATTYGAYLYNPVVGESAILGRSFRIGAKASF</sequence>
<reference evidence="15 18" key="2">
    <citation type="submission" date="2017-04" db="EMBL/GenBank/DDBJ databases">
        <title>Characterization, genome and methylation analysis of a phthalic acid esters degrading strain Sphingobium yanoikuyae SHJ.</title>
        <authorList>
            <person name="Feng L."/>
        </authorList>
    </citation>
    <scope>NUCLEOTIDE SEQUENCE [LARGE SCALE GENOMIC DNA]</scope>
    <source>
        <strain evidence="15 18">SHJ</strain>
    </source>
</reference>
<evidence type="ECO:0000256" key="12">
    <source>
        <dbReference type="SAM" id="SignalP"/>
    </source>
</evidence>
<dbReference type="eggNOG" id="COG4771">
    <property type="taxonomic scope" value="Bacteria"/>
</dbReference>
<dbReference type="PANTHER" id="PTHR47234:SF2">
    <property type="entry name" value="TONB-DEPENDENT RECEPTOR"/>
    <property type="match status" value="1"/>
</dbReference>
<keyword evidence="8 9" id="KW-0998">Cell outer membrane</keyword>
<gene>
    <name evidence="15" type="ORF">BV87_03260</name>
    <name evidence="16" type="ORF">CP98_02215</name>
</gene>
<evidence type="ECO:0000256" key="7">
    <source>
        <dbReference type="ARBA" id="ARBA00023136"/>
    </source>
</evidence>
<evidence type="ECO:0000313" key="15">
    <source>
        <dbReference type="EMBL" id="ATP17504.1"/>
    </source>
</evidence>
<dbReference type="Pfam" id="PF07715">
    <property type="entry name" value="Plug"/>
    <property type="match status" value="1"/>
</dbReference>
<evidence type="ECO:0000313" key="16">
    <source>
        <dbReference type="EMBL" id="KEZ19302.1"/>
    </source>
</evidence>
<dbReference type="InterPro" id="IPR037066">
    <property type="entry name" value="Plug_dom_sf"/>
</dbReference>
<dbReference type="InterPro" id="IPR010916">
    <property type="entry name" value="TonB_box_CS"/>
</dbReference>
<feature type="short sequence motif" description="TonB box" evidence="10">
    <location>
        <begin position="44"/>
        <end position="50"/>
    </location>
</feature>
<dbReference type="Gene3D" id="2.170.130.10">
    <property type="entry name" value="TonB-dependent receptor, plug domain"/>
    <property type="match status" value="1"/>
</dbReference>
<name>A0A084EMW0_SPHYA</name>
<evidence type="ECO:0000256" key="4">
    <source>
        <dbReference type="ARBA" id="ARBA00022692"/>
    </source>
</evidence>
<dbReference type="PROSITE" id="PS52016">
    <property type="entry name" value="TONB_DEPENDENT_REC_3"/>
    <property type="match status" value="1"/>
</dbReference>
<evidence type="ECO:0000259" key="13">
    <source>
        <dbReference type="Pfam" id="PF00593"/>
    </source>
</evidence>
<evidence type="ECO:0000256" key="6">
    <source>
        <dbReference type="ARBA" id="ARBA00023077"/>
    </source>
</evidence>
<feature type="signal peptide" evidence="12">
    <location>
        <begin position="1"/>
        <end position="30"/>
    </location>
</feature>
<reference evidence="16 17" key="1">
    <citation type="submission" date="2014-03" db="EMBL/GenBank/DDBJ databases">
        <title>Genome sequence of Sphingobium yanoikuyae B1.</title>
        <authorList>
            <person name="Gan H.M."/>
            <person name="Gan H.Y."/>
            <person name="Savka M.A."/>
        </authorList>
    </citation>
    <scope>NUCLEOTIDE SEQUENCE [LARGE SCALE GENOMIC DNA]</scope>
    <source>
        <strain evidence="16 17">B1</strain>
    </source>
</reference>
<dbReference type="InterPro" id="IPR039426">
    <property type="entry name" value="TonB-dep_rcpt-like"/>
</dbReference>
<evidence type="ECO:0000256" key="10">
    <source>
        <dbReference type="PROSITE-ProRule" id="PRU10143"/>
    </source>
</evidence>
<dbReference type="Gene3D" id="2.40.170.20">
    <property type="entry name" value="TonB-dependent receptor, beta-barrel domain"/>
    <property type="match status" value="1"/>
</dbReference>
<evidence type="ECO:0000256" key="9">
    <source>
        <dbReference type="PROSITE-ProRule" id="PRU01360"/>
    </source>
</evidence>
<evidence type="ECO:0000256" key="2">
    <source>
        <dbReference type="ARBA" id="ARBA00022448"/>
    </source>
</evidence>
<dbReference type="RefSeq" id="WP_037519341.1">
    <property type="nucleotide sequence ID" value="NZ_CP020925.1"/>
</dbReference>
<feature type="domain" description="TonB-dependent receptor-like beta-barrel" evidence="13">
    <location>
        <begin position="442"/>
        <end position="952"/>
    </location>
</feature>
<feature type="domain" description="TonB-dependent receptor plug" evidence="14">
    <location>
        <begin position="57"/>
        <end position="176"/>
    </location>
</feature>
<proteinExistence type="inferred from homology"/>
<protein>
    <submittedName>
        <fullName evidence="16">Outer membrane receptor for ferrienterochelin and colicins</fullName>
    </submittedName>
    <submittedName>
        <fullName evidence="15">TonB-dependent receptor</fullName>
    </submittedName>
</protein>
<dbReference type="InterPro" id="IPR000531">
    <property type="entry name" value="Beta-barrel_TonB"/>
</dbReference>
<dbReference type="eggNOG" id="COG1629">
    <property type="taxonomic scope" value="Bacteria"/>
</dbReference>
<dbReference type="PATRIC" id="fig|13690.10.peg.2272"/>
<dbReference type="AlphaFoldDB" id="A0A084EMW0"/>
<evidence type="ECO:0000256" key="11">
    <source>
        <dbReference type="RuleBase" id="RU003357"/>
    </source>
</evidence>
<dbReference type="InterPro" id="IPR012910">
    <property type="entry name" value="Plug_dom"/>
</dbReference>
<keyword evidence="3 9" id="KW-1134">Transmembrane beta strand</keyword>
<dbReference type="InterPro" id="IPR036942">
    <property type="entry name" value="Beta-barrel_TonB_sf"/>
</dbReference>
<evidence type="ECO:0000256" key="8">
    <source>
        <dbReference type="ARBA" id="ARBA00023237"/>
    </source>
</evidence>
<keyword evidence="2 9" id="KW-0813">Transport</keyword>
<dbReference type="EMBL" id="JGVR01000010">
    <property type="protein sequence ID" value="KEZ19302.1"/>
    <property type="molecule type" value="Genomic_DNA"/>
</dbReference>
<keyword evidence="5 12" id="KW-0732">Signal</keyword>